<dbReference type="AlphaFoldDB" id="A0A0F9LKI2"/>
<evidence type="ECO:0000313" key="1">
    <source>
        <dbReference type="EMBL" id="KKM95559.1"/>
    </source>
</evidence>
<gene>
    <name evidence="1" type="ORF">LCGC14_1187060</name>
</gene>
<organism evidence="1">
    <name type="scientific">marine sediment metagenome</name>
    <dbReference type="NCBI Taxonomy" id="412755"/>
    <lineage>
        <taxon>unclassified sequences</taxon>
        <taxon>metagenomes</taxon>
        <taxon>ecological metagenomes</taxon>
    </lineage>
</organism>
<protein>
    <submittedName>
        <fullName evidence="1">Uncharacterized protein</fullName>
    </submittedName>
</protein>
<name>A0A0F9LKI2_9ZZZZ</name>
<comment type="caution">
    <text evidence="1">The sequence shown here is derived from an EMBL/GenBank/DDBJ whole genome shotgun (WGS) entry which is preliminary data.</text>
</comment>
<dbReference type="SUPFAM" id="SSF53649">
    <property type="entry name" value="Alkaline phosphatase-like"/>
    <property type="match status" value="1"/>
</dbReference>
<dbReference type="EMBL" id="LAZR01005994">
    <property type="protein sequence ID" value="KKM95559.1"/>
    <property type="molecule type" value="Genomic_DNA"/>
</dbReference>
<accession>A0A0F9LKI2</accession>
<reference evidence="1" key="1">
    <citation type="journal article" date="2015" name="Nature">
        <title>Complex archaea that bridge the gap between prokaryotes and eukaryotes.</title>
        <authorList>
            <person name="Spang A."/>
            <person name="Saw J.H."/>
            <person name="Jorgensen S.L."/>
            <person name="Zaremba-Niedzwiedzka K."/>
            <person name="Martijn J."/>
            <person name="Lind A.E."/>
            <person name="van Eijk R."/>
            <person name="Schleper C."/>
            <person name="Guy L."/>
            <person name="Ettema T.J."/>
        </authorList>
    </citation>
    <scope>NUCLEOTIDE SEQUENCE</scope>
</reference>
<proteinExistence type="predicted"/>
<sequence>MRKNVKGNINIAKYDGVVFFNFNGANNTDRKCYWIHPKQGQLEKYGPKKINLLTDLLKIKGSHLMYYRDNDNTYNKGIIYLKRKSKSTGKIILGSIEYQGTGSDFKTKYISENKDHDVFNYSNDNRASQLLDNKFHSIQEWLGATYHLDYPLHPDLITRHFKNPRSSDIILSNDGSVVFNINHGKQYSKSIYNHDLGLNSCMNVPLIIGGSLEIPHKEILYCKTTDIVPTLLHLMGQKPHNSVIGKNLI</sequence>
<dbReference type="InterPro" id="IPR017850">
    <property type="entry name" value="Alkaline_phosphatase_core_sf"/>
</dbReference>